<dbReference type="EMBL" id="UINC01001461">
    <property type="protein sequence ID" value="SUZ81297.1"/>
    <property type="molecule type" value="Genomic_DNA"/>
</dbReference>
<dbReference type="AlphaFoldDB" id="A0A381QU24"/>
<dbReference type="Gene3D" id="3.90.1750.20">
    <property type="entry name" value="Putative Large Serine Recombinase, Chain B, Domain 2"/>
    <property type="match status" value="1"/>
</dbReference>
<dbReference type="InterPro" id="IPR050639">
    <property type="entry name" value="SSR_resolvase"/>
</dbReference>
<protein>
    <recommendedName>
        <fullName evidence="3">Recombinase domain-containing protein</fullName>
    </recommendedName>
</protein>
<keyword evidence="2" id="KW-0233">DNA recombination</keyword>
<dbReference type="InterPro" id="IPR011109">
    <property type="entry name" value="DNA_bind_recombinase_dom"/>
</dbReference>
<feature type="domain" description="Recombinase" evidence="3">
    <location>
        <begin position="167"/>
        <end position="283"/>
    </location>
</feature>
<evidence type="ECO:0000256" key="2">
    <source>
        <dbReference type="ARBA" id="ARBA00023172"/>
    </source>
</evidence>
<dbReference type="GO" id="GO:0003677">
    <property type="term" value="F:DNA binding"/>
    <property type="evidence" value="ECO:0007669"/>
    <property type="project" value="UniProtKB-KW"/>
</dbReference>
<dbReference type="Pfam" id="PF07508">
    <property type="entry name" value="Recombinase"/>
    <property type="match status" value="1"/>
</dbReference>
<evidence type="ECO:0000313" key="4">
    <source>
        <dbReference type="EMBL" id="SUZ81297.1"/>
    </source>
</evidence>
<accession>A0A381QU24</accession>
<dbReference type="PANTHER" id="PTHR30461">
    <property type="entry name" value="DNA-INVERTASE FROM LAMBDOID PROPHAGE"/>
    <property type="match status" value="1"/>
</dbReference>
<dbReference type="PANTHER" id="PTHR30461:SF2">
    <property type="entry name" value="SERINE RECOMBINASE PINE-RELATED"/>
    <property type="match status" value="1"/>
</dbReference>
<keyword evidence="1" id="KW-0238">DNA-binding</keyword>
<gene>
    <name evidence="4" type="ORF">METZ01_LOCUS34151</name>
</gene>
<proteinExistence type="predicted"/>
<name>A0A381QU24_9ZZZZ</name>
<reference evidence="4" key="1">
    <citation type="submission" date="2018-05" db="EMBL/GenBank/DDBJ databases">
        <authorList>
            <person name="Lanie J.A."/>
            <person name="Ng W.-L."/>
            <person name="Kazmierczak K.M."/>
            <person name="Andrzejewski T.M."/>
            <person name="Davidsen T.M."/>
            <person name="Wayne K.J."/>
            <person name="Tettelin H."/>
            <person name="Glass J.I."/>
            <person name="Rusch D."/>
            <person name="Podicherti R."/>
            <person name="Tsui H.-C.T."/>
            <person name="Winkler M.E."/>
        </authorList>
    </citation>
    <scope>NUCLEOTIDE SEQUENCE</scope>
</reference>
<dbReference type="PROSITE" id="PS51737">
    <property type="entry name" value="RECOMBINASE_DNA_BIND"/>
    <property type="match status" value="1"/>
</dbReference>
<organism evidence="4">
    <name type="scientific">marine metagenome</name>
    <dbReference type="NCBI Taxonomy" id="408172"/>
    <lineage>
        <taxon>unclassified sequences</taxon>
        <taxon>metagenomes</taxon>
        <taxon>ecological metagenomes</taxon>
    </lineage>
</organism>
<dbReference type="InterPro" id="IPR038109">
    <property type="entry name" value="DNA_bind_recomb_sf"/>
</dbReference>
<evidence type="ECO:0000256" key="1">
    <source>
        <dbReference type="ARBA" id="ARBA00023125"/>
    </source>
</evidence>
<sequence>MRAVGFHNELPQTSIALATPTDGQGFLSASSGLHPRAEIELYCERNSHQLIDWYEPVVGETLNDFDARHDRYRKMVASFTGENARLALVLVTDASQIAEDLETLVARLLELDRLGTEVRCTDPDRPDALQSGEELLGLGDRSPQRQAKIRDAIVAKASRGEVLGRIPYGYRAGSDGMLKPVEHEAAIVKEIFETYAGPWHSADSEPLGGPGMRVIARSLNERSQLTRTGRPWSALAISGILKNRTYLGTYSRYGVRIAGNHEPLVERDIFVRAERVTASRTPIRKQGLEPPYLLGGVARCHLCGRGLFGLTRRRAWKRNDGTLVEKTYRYYECPSRSATRERTELGSRHSSRHAEELERVVFYGIDGWGKRIKKKIKPTVGHSMAEEIAEAEREFNRVVRSVASAYGTLRDLEGPLKRLEYARSGAAQKSVQPPDIEDLLIGVHSDDTSVARTSIRAIVERVVVGDNSVEIIPRI</sequence>
<evidence type="ECO:0000259" key="3">
    <source>
        <dbReference type="PROSITE" id="PS51737"/>
    </source>
</evidence>
<dbReference type="GO" id="GO:0000150">
    <property type="term" value="F:DNA strand exchange activity"/>
    <property type="evidence" value="ECO:0007669"/>
    <property type="project" value="InterPro"/>
</dbReference>